<gene>
    <name evidence="11" type="ORF">C3B51_12890</name>
</gene>
<keyword evidence="3 7" id="KW-0597">Phosphoprotein</keyword>
<dbReference type="Gene3D" id="1.10.10.60">
    <property type="entry name" value="Homeodomain-like"/>
    <property type="match status" value="1"/>
</dbReference>
<dbReference type="Gene3D" id="1.10.287.130">
    <property type="match status" value="1"/>
</dbReference>
<dbReference type="Pfam" id="PF12833">
    <property type="entry name" value="HTH_18"/>
    <property type="match status" value="1"/>
</dbReference>
<dbReference type="InterPro" id="IPR004358">
    <property type="entry name" value="Sig_transdc_His_kin-like_C"/>
</dbReference>
<dbReference type="SMART" id="SM00388">
    <property type="entry name" value="HisKA"/>
    <property type="match status" value="1"/>
</dbReference>
<dbReference type="Pfam" id="PF07494">
    <property type="entry name" value="Reg_prop"/>
    <property type="match status" value="4"/>
</dbReference>
<dbReference type="InterPro" id="IPR011047">
    <property type="entry name" value="Quinoprotein_ADH-like_sf"/>
</dbReference>
<dbReference type="PROSITE" id="PS00041">
    <property type="entry name" value="HTH_ARAC_FAMILY_1"/>
    <property type="match status" value="1"/>
</dbReference>
<comment type="caution">
    <text evidence="11">The sequence shown here is derived from an EMBL/GenBank/DDBJ whole genome shotgun (WGS) entry which is preliminary data.</text>
</comment>
<feature type="domain" description="Response regulatory" evidence="10">
    <location>
        <begin position="1089"/>
        <end position="1204"/>
    </location>
</feature>
<dbReference type="InterPro" id="IPR011123">
    <property type="entry name" value="Y_Y_Y"/>
</dbReference>
<dbReference type="GO" id="GO:0003700">
    <property type="term" value="F:DNA-binding transcription factor activity"/>
    <property type="evidence" value="ECO:0007669"/>
    <property type="project" value="InterPro"/>
</dbReference>
<dbReference type="Pfam" id="PF00512">
    <property type="entry name" value="HisKA"/>
    <property type="match status" value="1"/>
</dbReference>
<keyword evidence="5" id="KW-0238">DNA-binding</keyword>
<dbReference type="GO" id="GO:0000155">
    <property type="term" value="F:phosphorelay sensor kinase activity"/>
    <property type="evidence" value="ECO:0007669"/>
    <property type="project" value="InterPro"/>
</dbReference>
<evidence type="ECO:0000256" key="6">
    <source>
        <dbReference type="ARBA" id="ARBA00023163"/>
    </source>
</evidence>
<feature type="domain" description="Histidine kinase" evidence="9">
    <location>
        <begin position="847"/>
        <end position="1056"/>
    </location>
</feature>
<dbReference type="PROSITE" id="PS01124">
    <property type="entry name" value="HTH_ARAC_FAMILY_2"/>
    <property type="match status" value="1"/>
</dbReference>
<keyword evidence="4" id="KW-0805">Transcription regulation</keyword>
<dbReference type="PROSITE" id="PS50110">
    <property type="entry name" value="RESPONSE_REGULATORY"/>
    <property type="match status" value="1"/>
</dbReference>
<dbReference type="Pfam" id="PF00072">
    <property type="entry name" value="Response_reg"/>
    <property type="match status" value="1"/>
</dbReference>
<feature type="domain" description="HTH araC/xylS-type" evidence="8">
    <location>
        <begin position="1231"/>
        <end position="1329"/>
    </location>
</feature>
<dbReference type="GO" id="GO:0043565">
    <property type="term" value="F:sequence-specific DNA binding"/>
    <property type="evidence" value="ECO:0007669"/>
    <property type="project" value="InterPro"/>
</dbReference>
<evidence type="ECO:0000256" key="2">
    <source>
        <dbReference type="ARBA" id="ARBA00012438"/>
    </source>
</evidence>
<dbReference type="Proteomes" id="UP000292345">
    <property type="component" value="Unassembled WGS sequence"/>
</dbReference>
<evidence type="ECO:0000256" key="7">
    <source>
        <dbReference type="PROSITE-ProRule" id="PRU00169"/>
    </source>
</evidence>
<dbReference type="SUPFAM" id="SSF47384">
    <property type="entry name" value="Homodimeric domain of signal transducing histidine kinase"/>
    <property type="match status" value="1"/>
</dbReference>
<accession>A0A4Q7EC40</accession>
<dbReference type="EC" id="2.7.13.3" evidence="2"/>
<protein>
    <recommendedName>
        <fullName evidence="2">histidine kinase</fullName>
        <ecNumber evidence="2">2.7.13.3</ecNumber>
    </recommendedName>
</protein>
<evidence type="ECO:0000259" key="9">
    <source>
        <dbReference type="PROSITE" id="PS50109"/>
    </source>
</evidence>
<dbReference type="Gene3D" id="3.30.565.10">
    <property type="entry name" value="Histidine kinase-like ATPase, C-terminal domain"/>
    <property type="match status" value="1"/>
</dbReference>
<dbReference type="InterPro" id="IPR036097">
    <property type="entry name" value="HisK_dim/P_sf"/>
</dbReference>
<dbReference type="PRINTS" id="PR00344">
    <property type="entry name" value="BCTRLSENSOR"/>
</dbReference>
<dbReference type="EMBL" id="PPUZ01000034">
    <property type="protein sequence ID" value="RZM80184.1"/>
    <property type="molecule type" value="Genomic_DNA"/>
</dbReference>
<evidence type="ECO:0000259" key="8">
    <source>
        <dbReference type="PROSITE" id="PS01124"/>
    </source>
</evidence>
<dbReference type="InterPro" id="IPR013658">
    <property type="entry name" value="SGL"/>
</dbReference>
<dbReference type="SUPFAM" id="SSF46689">
    <property type="entry name" value="Homeodomain-like"/>
    <property type="match status" value="1"/>
</dbReference>
<keyword evidence="6" id="KW-0804">Transcription</keyword>
<dbReference type="InterPro" id="IPR001789">
    <property type="entry name" value="Sig_transdc_resp-reg_receiver"/>
</dbReference>
<proteinExistence type="predicted"/>
<dbReference type="InterPro" id="IPR018060">
    <property type="entry name" value="HTH_AraC"/>
</dbReference>
<evidence type="ECO:0000256" key="5">
    <source>
        <dbReference type="ARBA" id="ARBA00023125"/>
    </source>
</evidence>
<dbReference type="InterPro" id="IPR003661">
    <property type="entry name" value="HisK_dim/P_dom"/>
</dbReference>
<dbReference type="SUPFAM" id="SSF55874">
    <property type="entry name" value="ATPase domain of HSP90 chaperone/DNA topoisomerase II/histidine kinase"/>
    <property type="match status" value="1"/>
</dbReference>
<comment type="catalytic activity">
    <reaction evidence="1">
        <text>ATP + protein L-histidine = ADP + protein N-phospho-L-histidine.</text>
        <dbReference type="EC" id="2.7.13.3"/>
    </reaction>
</comment>
<dbReference type="InterPro" id="IPR009057">
    <property type="entry name" value="Homeodomain-like_sf"/>
</dbReference>
<sequence>MFNKLLCQLIKAPGLIAALVAFFVSQGVLASAFVHLNNEQGLSQNIIFDMVQDHQGYLWLATQDGLNRYDGKEFTVFRPNQANATDMTDGYIYPLALSEDNHLFLGTKHGGINRLLLSDLTFQPPLLKAQRISALLIHEKAAYIGTFKGDVYRYQFNTQQIERLFSVGNAPVYALHIQNSLLWVGSHGQGLHHFDLDNHKTVHVMLNNTPLASQIHASLFAFEPDKQGGLWIASLGGGLYHVNAAQKTLTHFSTLNSPLQSNELRDVTLDAQGRLWIASRGGGGYLFDTKSQHWAVFKHDPFDSYSLAHDRVYSVLVDNTGFVWFGTANGVSKLDPATLNFTKLNQANGLSNKDAWALMVDPQQRLWYGSWGGGIDIFDNLLNRVAHFDDQTEPTRLSSNAIKALAQDSQGNTWVGHWQNGLDMITPDGSVINYNSGNSPLRSDRIYTLAEDNQGGLWVGTRDAGLQYLNTSTRAFSALPEHPALNHGRISAIYPGEKGQIWIASDGGGLLRFDPASGLVKQYLHDPDKLSLAHNSVRGITKTHQQTLWLTTARGLSVFDLQTRRFVAHPAVQYFAAQSLYEARQDIERTVWISTNQGLWRWDTTTNSTTHFQAKNGLQGNEFNAGAALSMADGRLIFGGTQGLTLLAPPFEVPSPVPARLILSGLTADQSAQQLDMLRALNDNASLPIKLSHDTLRLSLQFDYLHFKAPALHQFQYRLKGFENHWQSVRGNKLLVNYTGLPPGNYVLQVSVSGDDKTTAASFQRAIVIAPPWYQSIWGYALQALGVCVLILLLFFAWSARLRQQKNLLAKQVALRTAQIAEQKYLIESQAQTLADTLADKRRFITRASHELRTPLSLILAPSETLLAQEKDGFKRQQLSLIQTHTLHLKSLIDRLLQLARYDHDPDLNQVSNFSAIAVDLCHVYASQPSHNVQFYYDIEPNLYVTASADALKDLLNNLLSNAFKYTTQGHVRLSLTRQQSQLSLCVEDSGKGIAANELDAIFTLFYRAEQSHTQSGLGIGLSIVKEIVDKLQGQINVASTLGQGSRFEVVFKIPAHKTPDAQSVANDVTDQAPPLATPEALASNRHRLILIAEDNADLRAYLAQELAQLGQILCAENGIAALELAQFHVPDLILSDVMMPKLDGLGLLSALKNHPATSHIPTLLLTAKQDEQTRLNALAENCLDVLAKPFSRNELLMKVANVLRYVEHYPTAMRENNATELMRQDVRLLNQLNDFLASHYSDSALSPQSLAKAVALSERQLQRKLRLLVGCSPLEYLRNYRLEKAASLLKTGLQISVVASQTGFTSRTHFSRLFKQKFASSPKDFQNSKV</sequence>
<dbReference type="InterPro" id="IPR013783">
    <property type="entry name" value="Ig-like_fold"/>
</dbReference>
<reference evidence="11 12" key="1">
    <citation type="submission" date="2018-01" db="EMBL/GenBank/DDBJ databases">
        <title>Co-occurrence of chitin degradation, pigmentation and bioactivity in marine Pseudoalteromonas.</title>
        <authorList>
            <person name="Paulsen S."/>
            <person name="Gram L."/>
            <person name="Machado H."/>
        </authorList>
    </citation>
    <scope>NUCLEOTIDE SEQUENCE [LARGE SCALE GENOMIC DNA]</scope>
    <source>
        <strain evidence="11 12">S1946</strain>
    </source>
</reference>
<dbReference type="Pfam" id="PF08450">
    <property type="entry name" value="SGL"/>
    <property type="match status" value="1"/>
</dbReference>
<dbReference type="Pfam" id="PF02518">
    <property type="entry name" value="HATPase_c"/>
    <property type="match status" value="1"/>
</dbReference>
<dbReference type="CDD" id="cd00082">
    <property type="entry name" value="HisKA"/>
    <property type="match status" value="1"/>
</dbReference>
<dbReference type="InterPro" id="IPR036890">
    <property type="entry name" value="HATPase_C_sf"/>
</dbReference>
<evidence type="ECO:0000256" key="4">
    <source>
        <dbReference type="ARBA" id="ARBA00023015"/>
    </source>
</evidence>
<dbReference type="PANTHER" id="PTHR43547">
    <property type="entry name" value="TWO-COMPONENT HISTIDINE KINASE"/>
    <property type="match status" value="1"/>
</dbReference>
<feature type="modified residue" description="4-aspartylphosphate" evidence="7">
    <location>
        <position position="1137"/>
    </location>
</feature>
<evidence type="ECO:0000313" key="12">
    <source>
        <dbReference type="Proteomes" id="UP000292345"/>
    </source>
</evidence>
<evidence type="ECO:0000256" key="1">
    <source>
        <dbReference type="ARBA" id="ARBA00000085"/>
    </source>
</evidence>
<dbReference type="InterPro" id="IPR011006">
    <property type="entry name" value="CheY-like_superfamily"/>
</dbReference>
<dbReference type="InterPro" id="IPR011110">
    <property type="entry name" value="Reg_prop"/>
</dbReference>
<dbReference type="InterPro" id="IPR005467">
    <property type="entry name" value="His_kinase_dom"/>
</dbReference>
<dbReference type="Gene3D" id="2.130.10.10">
    <property type="entry name" value="YVTN repeat-like/Quinoprotein amine dehydrogenase"/>
    <property type="match status" value="2"/>
</dbReference>
<dbReference type="Pfam" id="PF07495">
    <property type="entry name" value="Y_Y_Y"/>
    <property type="match status" value="1"/>
</dbReference>
<dbReference type="SMART" id="SM00448">
    <property type="entry name" value="REC"/>
    <property type="match status" value="1"/>
</dbReference>
<dbReference type="PROSITE" id="PS50109">
    <property type="entry name" value="HIS_KIN"/>
    <property type="match status" value="1"/>
</dbReference>
<dbReference type="InterPro" id="IPR003594">
    <property type="entry name" value="HATPase_dom"/>
</dbReference>
<dbReference type="SUPFAM" id="SSF52172">
    <property type="entry name" value="CheY-like"/>
    <property type="match status" value="1"/>
</dbReference>
<evidence type="ECO:0000259" key="10">
    <source>
        <dbReference type="PROSITE" id="PS50110"/>
    </source>
</evidence>
<dbReference type="Gene3D" id="2.60.40.10">
    <property type="entry name" value="Immunoglobulins"/>
    <property type="match status" value="1"/>
</dbReference>
<evidence type="ECO:0000313" key="11">
    <source>
        <dbReference type="EMBL" id="RZM80184.1"/>
    </source>
</evidence>
<dbReference type="SUPFAM" id="SSF63829">
    <property type="entry name" value="Calcium-dependent phosphotriesterase"/>
    <property type="match status" value="3"/>
</dbReference>
<dbReference type="SUPFAM" id="SSF50998">
    <property type="entry name" value="Quinoprotein alcohol dehydrogenase-like"/>
    <property type="match status" value="1"/>
</dbReference>
<dbReference type="InterPro" id="IPR015943">
    <property type="entry name" value="WD40/YVTN_repeat-like_dom_sf"/>
</dbReference>
<dbReference type="PANTHER" id="PTHR43547:SF2">
    <property type="entry name" value="HYBRID SIGNAL TRANSDUCTION HISTIDINE KINASE C"/>
    <property type="match status" value="1"/>
</dbReference>
<evidence type="ECO:0000256" key="3">
    <source>
        <dbReference type="ARBA" id="ARBA00022553"/>
    </source>
</evidence>
<name>A0A4Q7EC40_9GAMM</name>
<dbReference type="Gene3D" id="3.40.50.2300">
    <property type="match status" value="1"/>
</dbReference>
<dbReference type="SMART" id="SM00387">
    <property type="entry name" value="HATPase_c"/>
    <property type="match status" value="1"/>
</dbReference>
<dbReference type="RefSeq" id="WP_130245286.1">
    <property type="nucleotide sequence ID" value="NZ_PPUZ01000034.1"/>
</dbReference>
<dbReference type="CDD" id="cd00156">
    <property type="entry name" value="REC"/>
    <property type="match status" value="1"/>
</dbReference>
<dbReference type="SMART" id="SM00342">
    <property type="entry name" value="HTH_ARAC"/>
    <property type="match status" value="1"/>
</dbReference>
<dbReference type="InterPro" id="IPR018062">
    <property type="entry name" value="HTH_AraC-typ_CS"/>
</dbReference>
<organism evidence="11 12">
    <name type="scientific">Pseudoalteromonas rubra</name>
    <dbReference type="NCBI Taxonomy" id="43658"/>
    <lineage>
        <taxon>Bacteria</taxon>
        <taxon>Pseudomonadati</taxon>
        <taxon>Pseudomonadota</taxon>
        <taxon>Gammaproteobacteria</taxon>
        <taxon>Alteromonadales</taxon>
        <taxon>Pseudoalteromonadaceae</taxon>
        <taxon>Pseudoalteromonas</taxon>
    </lineage>
</organism>